<accession>A0A5M3W6K4</accession>
<proteinExistence type="predicted"/>
<dbReference type="EMBL" id="BLAD01000074">
    <property type="protein sequence ID" value="GES03949.1"/>
    <property type="molecule type" value="Genomic_DNA"/>
</dbReference>
<sequence>MAELAGTLMSLGVVVALVMLALLLISILVLTGLAIFAAFIALKSTSSMKQGGVGTL</sequence>
<evidence type="ECO:0000313" key="3">
    <source>
        <dbReference type="Proteomes" id="UP000334990"/>
    </source>
</evidence>
<feature type="transmembrane region" description="Helical" evidence="1">
    <location>
        <begin position="12"/>
        <end position="42"/>
    </location>
</feature>
<dbReference type="RefSeq" id="WP_155340065.1">
    <property type="nucleotide sequence ID" value="NZ_BAAABN010000016.1"/>
</dbReference>
<dbReference type="Proteomes" id="UP000334990">
    <property type="component" value="Unassembled WGS sequence"/>
</dbReference>
<comment type="caution">
    <text evidence="2">The sequence shown here is derived from an EMBL/GenBank/DDBJ whole genome shotgun (WGS) entry which is preliminary data.</text>
</comment>
<protein>
    <submittedName>
        <fullName evidence="2">Uncharacterized protein</fullName>
    </submittedName>
</protein>
<reference evidence="2 3" key="1">
    <citation type="submission" date="2019-10" db="EMBL/GenBank/DDBJ databases">
        <title>Whole genome shotgun sequence of Acrocarpospora corrugata NBRC 13972.</title>
        <authorList>
            <person name="Ichikawa N."/>
            <person name="Kimura A."/>
            <person name="Kitahashi Y."/>
            <person name="Komaki H."/>
            <person name="Oguchi A."/>
        </authorList>
    </citation>
    <scope>NUCLEOTIDE SEQUENCE [LARGE SCALE GENOMIC DNA]</scope>
    <source>
        <strain evidence="2 3">NBRC 13972</strain>
    </source>
</reference>
<gene>
    <name evidence="2" type="ORF">Acor_60150</name>
</gene>
<keyword evidence="1" id="KW-0812">Transmembrane</keyword>
<dbReference type="AlphaFoldDB" id="A0A5M3W6K4"/>
<evidence type="ECO:0000313" key="2">
    <source>
        <dbReference type="EMBL" id="GES03949.1"/>
    </source>
</evidence>
<organism evidence="2 3">
    <name type="scientific">Acrocarpospora corrugata</name>
    <dbReference type="NCBI Taxonomy" id="35763"/>
    <lineage>
        <taxon>Bacteria</taxon>
        <taxon>Bacillati</taxon>
        <taxon>Actinomycetota</taxon>
        <taxon>Actinomycetes</taxon>
        <taxon>Streptosporangiales</taxon>
        <taxon>Streptosporangiaceae</taxon>
        <taxon>Acrocarpospora</taxon>
    </lineage>
</organism>
<evidence type="ECO:0000256" key="1">
    <source>
        <dbReference type="SAM" id="Phobius"/>
    </source>
</evidence>
<keyword evidence="1" id="KW-1133">Transmembrane helix</keyword>
<keyword evidence="1" id="KW-0472">Membrane</keyword>
<keyword evidence="3" id="KW-1185">Reference proteome</keyword>
<name>A0A5M3W6K4_9ACTN</name>